<dbReference type="SUPFAM" id="SSF55729">
    <property type="entry name" value="Acyl-CoA N-acyltransferases (Nat)"/>
    <property type="match status" value="1"/>
</dbReference>
<dbReference type="CDD" id="cd04301">
    <property type="entry name" value="NAT_SF"/>
    <property type="match status" value="1"/>
</dbReference>
<evidence type="ECO:0000313" key="4">
    <source>
        <dbReference type="EMBL" id="KAL1635329.1"/>
    </source>
</evidence>
<dbReference type="Pfam" id="PF00583">
    <property type="entry name" value="Acetyltransf_1"/>
    <property type="match status" value="1"/>
</dbReference>
<reference evidence="4 5" key="1">
    <citation type="submission" date="2024-02" db="EMBL/GenBank/DDBJ databases">
        <title>De novo assembly and annotation of 12 fungi associated with fruit tree decline syndrome in Ontario, Canada.</title>
        <authorList>
            <person name="Sulman M."/>
            <person name="Ellouze W."/>
            <person name="Ilyukhin E."/>
        </authorList>
    </citation>
    <scope>NUCLEOTIDE SEQUENCE [LARGE SCALE GENOMIC DNA]</scope>
    <source>
        <strain evidence="4 5">M1-105</strain>
    </source>
</reference>
<dbReference type="Gene3D" id="3.40.630.30">
    <property type="match status" value="1"/>
</dbReference>
<dbReference type="InterPro" id="IPR016181">
    <property type="entry name" value="Acyl_CoA_acyltransferase"/>
</dbReference>
<dbReference type="InterPro" id="IPR051556">
    <property type="entry name" value="N-term/lysine_N-AcTrnsfr"/>
</dbReference>
<comment type="caution">
    <text evidence="4">The sequence shown here is derived from an EMBL/GenBank/DDBJ whole genome shotgun (WGS) entry which is preliminary data.</text>
</comment>
<proteinExistence type="predicted"/>
<keyword evidence="1" id="KW-0808">Transferase</keyword>
<dbReference type="PANTHER" id="PTHR42919">
    <property type="entry name" value="N-ALPHA-ACETYLTRANSFERASE"/>
    <property type="match status" value="1"/>
</dbReference>
<name>A0ABR3T6Z9_9PEZI</name>
<evidence type="ECO:0000313" key="5">
    <source>
        <dbReference type="Proteomes" id="UP001521116"/>
    </source>
</evidence>
<dbReference type="Proteomes" id="UP001521116">
    <property type="component" value="Unassembled WGS sequence"/>
</dbReference>
<evidence type="ECO:0000256" key="2">
    <source>
        <dbReference type="ARBA" id="ARBA00023315"/>
    </source>
</evidence>
<dbReference type="EMBL" id="JAJVDC020000011">
    <property type="protein sequence ID" value="KAL1635329.1"/>
    <property type="molecule type" value="Genomic_DNA"/>
</dbReference>
<feature type="domain" description="N-acetyltransferase" evidence="3">
    <location>
        <begin position="15"/>
        <end position="185"/>
    </location>
</feature>
<protein>
    <recommendedName>
        <fullName evidence="3">N-acetyltransferase domain-containing protein</fullName>
    </recommendedName>
</protein>
<dbReference type="PROSITE" id="PS51186">
    <property type="entry name" value="GNAT"/>
    <property type="match status" value="1"/>
</dbReference>
<gene>
    <name evidence="4" type="ORF">SLS56_001752</name>
</gene>
<keyword evidence="2" id="KW-0012">Acyltransferase</keyword>
<accession>A0ABR3T6Z9</accession>
<sequence length="185" mass="20437">MAQQPNGTDDQRKPIQIRNADINDAAEIAILGAKVFNATFGHSVEPHEMAAYLEKDYSTAAITKDLEDPDKDTIVATGLNDEILGFGILTRGTSEPCVDDLENTVELQRIYVNTNAHGKGIGGLLRKAIENLAREQGFKNMWLGVWEENFSAMKAYEAWGYKKVGSHDFVIGTVVQTDYIMTKAL</sequence>
<dbReference type="InterPro" id="IPR000182">
    <property type="entry name" value="GNAT_dom"/>
</dbReference>
<dbReference type="PANTHER" id="PTHR42919:SF8">
    <property type="entry name" value="N-ALPHA-ACETYLTRANSFERASE 50"/>
    <property type="match status" value="1"/>
</dbReference>
<organism evidence="4 5">
    <name type="scientific">Neofusicoccum ribis</name>
    <dbReference type="NCBI Taxonomy" id="45134"/>
    <lineage>
        <taxon>Eukaryota</taxon>
        <taxon>Fungi</taxon>
        <taxon>Dikarya</taxon>
        <taxon>Ascomycota</taxon>
        <taxon>Pezizomycotina</taxon>
        <taxon>Dothideomycetes</taxon>
        <taxon>Dothideomycetes incertae sedis</taxon>
        <taxon>Botryosphaeriales</taxon>
        <taxon>Botryosphaeriaceae</taxon>
        <taxon>Neofusicoccum</taxon>
    </lineage>
</organism>
<keyword evidence="5" id="KW-1185">Reference proteome</keyword>
<evidence type="ECO:0000259" key="3">
    <source>
        <dbReference type="PROSITE" id="PS51186"/>
    </source>
</evidence>
<evidence type="ECO:0000256" key="1">
    <source>
        <dbReference type="ARBA" id="ARBA00022679"/>
    </source>
</evidence>